<gene>
    <name evidence="3" type="ORF">X797_006268</name>
</gene>
<feature type="region of interest" description="Disordered" evidence="1">
    <location>
        <begin position="1"/>
        <end position="74"/>
    </location>
</feature>
<proteinExistence type="predicted"/>
<evidence type="ECO:0000259" key="2">
    <source>
        <dbReference type="Pfam" id="PF24845"/>
    </source>
</evidence>
<dbReference type="InterPro" id="IPR056138">
    <property type="entry name" value="DUF7721"/>
</dbReference>
<reference evidence="3 4" key="1">
    <citation type="submission" date="2014-02" db="EMBL/GenBank/DDBJ databases">
        <title>The genome sequence of the entomopathogenic fungus Metarhizium robertsii ARSEF 2575.</title>
        <authorList>
            <person name="Giuliano Garisto Donzelli B."/>
            <person name="Roe B.A."/>
            <person name="Macmil S.L."/>
            <person name="Krasnoff S.B."/>
            <person name="Gibson D.M."/>
        </authorList>
    </citation>
    <scope>NUCLEOTIDE SEQUENCE [LARGE SCALE GENOMIC DNA]</scope>
    <source>
        <strain evidence="3 4">ARSEF 2575</strain>
    </source>
</reference>
<dbReference type="PANTHER" id="PTHR39477:SF1">
    <property type="entry name" value="BETA-FLANKING PROTEIN"/>
    <property type="match status" value="1"/>
</dbReference>
<feature type="compositionally biased region" description="Low complexity" evidence="1">
    <location>
        <begin position="52"/>
        <end position="61"/>
    </location>
</feature>
<dbReference type="EMBL" id="JELW01000012">
    <property type="protein sequence ID" value="EXV00552.1"/>
    <property type="molecule type" value="Genomic_DNA"/>
</dbReference>
<sequence length="230" mass="23703">MDKLLSVGKDMLQQQLSGQGQSQVSTSRGGAPLPGRATNSHQDQGGSGGGNNNNNNNYNNNSGGGGGSGGGFQDDILRMAQQHASSNAGNSGNSDLFSNIMSAVGNKQQKIQNEDIDEQDAIKQHQHAYNNDGKGDSSSLGTAAAMQALKKFTQSDNNASSGSGQAAFLGMAMSEASKLFDSKASQGKVADGASKENVVQQAAEMAMKMYFKSQAQSKGGLAGLASQFIK</sequence>
<organism evidence="3 4">
    <name type="scientific">Metarhizium robertsii</name>
    <dbReference type="NCBI Taxonomy" id="568076"/>
    <lineage>
        <taxon>Eukaryota</taxon>
        <taxon>Fungi</taxon>
        <taxon>Dikarya</taxon>
        <taxon>Ascomycota</taxon>
        <taxon>Pezizomycotina</taxon>
        <taxon>Sordariomycetes</taxon>
        <taxon>Hypocreomycetidae</taxon>
        <taxon>Hypocreales</taxon>
        <taxon>Clavicipitaceae</taxon>
        <taxon>Metarhizium</taxon>
    </lineage>
</organism>
<feature type="compositionally biased region" description="Low complexity" evidence="1">
    <location>
        <begin position="12"/>
        <end position="23"/>
    </location>
</feature>
<dbReference type="Pfam" id="PF24845">
    <property type="entry name" value="DUF7721"/>
    <property type="match status" value="1"/>
</dbReference>
<dbReference type="eggNOG" id="ENOG502S2II">
    <property type="taxonomic scope" value="Eukaryota"/>
</dbReference>
<dbReference type="HOGENOM" id="CLU_063290_2_2_1"/>
<evidence type="ECO:0000256" key="1">
    <source>
        <dbReference type="SAM" id="MobiDB-lite"/>
    </source>
</evidence>
<comment type="caution">
    <text evidence="3">The sequence shown here is derived from an EMBL/GenBank/DDBJ whole genome shotgun (WGS) entry which is preliminary data.</text>
</comment>
<dbReference type="Proteomes" id="UP000030151">
    <property type="component" value="Unassembled WGS sequence"/>
</dbReference>
<evidence type="ECO:0000313" key="3">
    <source>
        <dbReference type="EMBL" id="EXV00552.1"/>
    </source>
</evidence>
<dbReference type="AlphaFoldDB" id="A0A014NEX4"/>
<protein>
    <recommendedName>
        <fullName evidence="2">DUF7721 domain-containing protein</fullName>
    </recommendedName>
</protein>
<evidence type="ECO:0000313" key="4">
    <source>
        <dbReference type="Proteomes" id="UP000030151"/>
    </source>
</evidence>
<feature type="compositionally biased region" description="Gly residues" evidence="1">
    <location>
        <begin position="62"/>
        <end position="72"/>
    </location>
</feature>
<accession>A0A014NEX4</accession>
<dbReference type="OrthoDB" id="2290255at2759"/>
<name>A0A014NEX4_9HYPO</name>
<dbReference type="PANTHER" id="PTHR39477">
    <property type="entry name" value="CHROMOSOME 8, WHOLE GENOME SHOTGUN SEQUENCE"/>
    <property type="match status" value="1"/>
</dbReference>
<feature type="domain" description="DUF7721" evidence="2">
    <location>
        <begin position="78"/>
        <end position="155"/>
    </location>
</feature>